<comment type="caution">
    <text evidence="1">The sequence shown here is derived from an EMBL/GenBank/DDBJ whole genome shotgun (WGS) entry which is preliminary data.</text>
</comment>
<sequence length="52" mass="5821">MFVRFQLGIETLSFKNDPDSHSEPGRQIVGIVHADGPALRFGDVESRLRKPV</sequence>
<accession>A0A7W5H8Q4</accession>
<protein>
    <submittedName>
        <fullName evidence="1">Uncharacterized protein</fullName>
    </submittedName>
</protein>
<gene>
    <name evidence="1" type="ORF">FHS27_005489</name>
</gene>
<organism evidence="1 2">
    <name type="scientific">Aporhodopirellula rubra</name>
    <dbReference type="NCBI Taxonomy" id="980271"/>
    <lineage>
        <taxon>Bacteria</taxon>
        <taxon>Pseudomonadati</taxon>
        <taxon>Planctomycetota</taxon>
        <taxon>Planctomycetia</taxon>
        <taxon>Pirellulales</taxon>
        <taxon>Pirellulaceae</taxon>
        <taxon>Aporhodopirellula</taxon>
    </lineage>
</organism>
<dbReference type="Proteomes" id="UP000536179">
    <property type="component" value="Unassembled WGS sequence"/>
</dbReference>
<proteinExistence type="predicted"/>
<evidence type="ECO:0000313" key="2">
    <source>
        <dbReference type="Proteomes" id="UP000536179"/>
    </source>
</evidence>
<keyword evidence="2" id="KW-1185">Reference proteome</keyword>
<dbReference type="EMBL" id="JACHXU010000026">
    <property type="protein sequence ID" value="MBB3209649.1"/>
    <property type="molecule type" value="Genomic_DNA"/>
</dbReference>
<name>A0A7W5H8Q4_9BACT</name>
<reference evidence="1 2" key="1">
    <citation type="submission" date="2020-08" db="EMBL/GenBank/DDBJ databases">
        <title>Genomic Encyclopedia of Type Strains, Phase III (KMG-III): the genomes of soil and plant-associated and newly described type strains.</title>
        <authorList>
            <person name="Whitman W."/>
        </authorList>
    </citation>
    <scope>NUCLEOTIDE SEQUENCE [LARGE SCALE GENOMIC DNA]</scope>
    <source>
        <strain evidence="1 2">CECT 8075</strain>
    </source>
</reference>
<evidence type="ECO:0000313" key="1">
    <source>
        <dbReference type="EMBL" id="MBB3209649.1"/>
    </source>
</evidence>
<dbReference type="AlphaFoldDB" id="A0A7W5H8Q4"/>